<keyword evidence="2" id="KW-1185">Reference proteome</keyword>
<dbReference type="OrthoDB" id="688827at2759"/>
<protein>
    <recommendedName>
        <fullName evidence="3">DUF4283 domain-containing protein</fullName>
    </recommendedName>
</protein>
<sequence>MSYSCRPARWIYIWVAVSCHHPEAFLIKFQHRRHYEDTLKKGFAKRYVIEVHFIKWRSLKNTMGTALLFRVKLCLGGVPMHVWAADVAERLIGRTCTLEQIETDLVHPVDSGDTRTINLWAWMANPSSISKRVWLGITSRAKDSQLESVTMAEKPPEHWQRGVKHPILFHLEEIHDYTSVAVDLAKQSAC</sequence>
<dbReference type="AlphaFoldDB" id="A0A6G1D592"/>
<dbReference type="EMBL" id="SPHZ02000007">
    <property type="protein sequence ID" value="KAF0907570.1"/>
    <property type="molecule type" value="Genomic_DNA"/>
</dbReference>
<proteinExistence type="predicted"/>
<gene>
    <name evidence="1" type="ORF">E2562_018377</name>
</gene>
<comment type="caution">
    <text evidence="1">The sequence shown here is derived from an EMBL/GenBank/DDBJ whole genome shotgun (WGS) entry which is preliminary data.</text>
</comment>
<dbReference type="PANTHER" id="PTHR33087:SF21">
    <property type="entry name" value="OS03G0782100 PROTEIN"/>
    <property type="match status" value="1"/>
</dbReference>
<accession>A0A6G1D592</accession>
<evidence type="ECO:0000313" key="2">
    <source>
        <dbReference type="Proteomes" id="UP000479710"/>
    </source>
</evidence>
<dbReference type="Proteomes" id="UP000479710">
    <property type="component" value="Unassembled WGS sequence"/>
</dbReference>
<dbReference type="PANTHER" id="PTHR33087">
    <property type="entry name" value="OS07G0539200 PROTEIN"/>
    <property type="match status" value="1"/>
</dbReference>
<name>A0A6G1D592_9ORYZ</name>
<evidence type="ECO:0000313" key="1">
    <source>
        <dbReference type="EMBL" id="KAF0907570.1"/>
    </source>
</evidence>
<evidence type="ECO:0008006" key="3">
    <source>
        <dbReference type="Google" id="ProtNLM"/>
    </source>
</evidence>
<organism evidence="1 2">
    <name type="scientific">Oryza meyeriana var. granulata</name>
    <dbReference type="NCBI Taxonomy" id="110450"/>
    <lineage>
        <taxon>Eukaryota</taxon>
        <taxon>Viridiplantae</taxon>
        <taxon>Streptophyta</taxon>
        <taxon>Embryophyta</taxon>
        <taxon>Tracheophyta</taxon>
        <taxon>Spermatophyta</taxon>
        <taxon>Magnoliopsida</taxon>
        <taxon>Liliopsida</taxon>
        <taxon>Poales</taxon>
        <taxon>Poaceae</taxon>
        <taxon>BOP clade</taxon>
        <taxon>Oryzoideae</taxon>
        <taxon>Oryzeae</taxon>
        <taxon>Oryzinae</taxon>
        <taxon>Oryza</taxon>
        <taxon>Oryza meyeriana</taxon>
    </lineage>
</organism>
<dbReference type="InterPro" id="IPR053253">
    <property type="entry name" value="Sex_diff_modulator"/>
</dbReference>
<reference evidence="1 2" key="1">
    <citation type="submission" date="2019-11" db="EMBL/GenBank/DDBJ databases">
        <title>Whole genome sequence of Oryza granulata.</title>
        <authorList>
            <person name="Li W."/>
        </authorList>
    </citation>
    <scope>NUCLEOTIDE SEQUENCE [LARGE SCALE GENOMIC DNA]</scope>
    <source>
        <strain evidence="2">cv. Menghai</strain>
        <tissue evidence="1">Leaf</tissue>
    </source>
</reference>